<dbReference type="EMBL" id="CP016172">
    <property type="protein sequence ID" value="ANN78596.1"/>
    <property type="molecule type" value="Genomic_DNA"/>
</dbReference>
<keyword evidence="3" id="KW-1185">Reference proteome</keyword>
<proteinExistence type="predicted"/>
<organism evidence="2 3">
    <name type="scientific">Bordetella flabilis</name>
    <dbReference type="NCBI Taxonomy" id="463014"/>
    <lineage>
        <taxon>Bacteria</taxon>
        <taxon>Pseudomonadati</taxon>
        <taxon>Pseudomonadota</taxon>
        <taxon>Betaproteobacteria</taxon>
        <taxon>Burkholderiales</taxon>
        <taxon>Alcaligenaceae</taxon>
        <taxon>Bordetella</taxon>
    </lineage>
</organism>
<keyword evidence="1" id="KW-1133">Transmembrane helix</keyword>
<dbReference type="RefSeq" id="WP_066659902.1">
    <property type="nucleotide sequence ID" value="NZ_CBCSCL010000018.1"/>
</dbReference>
<evidence type="ECO:0000313" key="3">
    <source>
        <dbReference type="Proteomes" id="UP000091926"/>
    </source>
</evidence>
<dbReference type="Proteomes" id="UP000091926">
    <property type="component" value="Chromosome"/>
</dbReference>
<reference evidence="2 3" key="1">
    <citation type="submission" date="2016-06" db="EMBL/GenBank/DDBJ databases">
        <title>Complete genome sequences of Bordetella bronchialis and Bordetella flabilis.</title>
        <authorList>
            <person name="LiPuma J.J."/>
            <person name="Spilker T."/>
        </authorList>
    </citation>
    <scope>NUCLEOTIDE SEQUENCE [LARGE SCALE GENOMIC DNA]</scope>
    <source>
        <strain evidence="2 3">AU10664</strain>
    </source>
</reference>
<evidence type="ECO:0000256" key="1">
    <source>
        <dbReference type="SAM" id="Phobius"/>
    </source>
</evidence>
<sequence>MDHTEHPRAANAYQALTTHALSGFRFLGWINGIAALMLLAFSLGVIGGDVDAPDLRQPIAAYAVGLAACALGLLFSYLAHFSVFRQVAAGRAGRGHWLPMLLSVLAYCVSVAGFVIGCWGAASASANAPQDDVAYRTHGTAGQPFSRYARTGADVLAAVRSGESVTGAAVYGKGAASAAQLK</sequence>
<keyword evidence="1" id="KW-0472">Membrane</keyword>
<feature type="transmembrane region" description="Helical" evidence="1">
    <location>
        <begin position="59"/>
        <end position="79"/>
    </location>
</feature>
<feature type="transmembrane region" description="Helical" evidence="1">
    <location>
        <begin position="100"/>
        <end position="122"/>
    </location>
</feature>
<feature type="transmembrane region" description="Helical" evidence="1">
    <location>
        <begin position="26"/>
        <end position="47"/>
    </location>
</feature>
<accession>A0A193GGN2</accession>
<dbReference type="KEGG" id="bfz:BAU07_17080"/>
<keyword evidence="1" id="KW-0812">Transmembrane</keyword>
<name>A0A193GGN2_9BORD</name>
<dbReference type="AlphaFoldDB" id="A0A193GGN2"/>
<gene>
    <name evidence="2" type="ORF">BAU07_17080</name>
</gene>
<protein>
    <submittedName>
        <fullName evidence="2">Uncharacterized protein</fullName>
    </submittedName>
</protein>
<dbReference type="STRING" id="463014.BAU07_17080"/>
<evidence type="ECO:0000313" key="2">
    <source>
        <dbReference type="EMBL" id="ANN78596.1"/>
    </source>
</evidence>